<accession>A0A0N7GRY7</accession>
<dbReference type="Proteomes" id="UP000058074">
    <property type="component" value="Chromosome"/>
</dbReference>
<evidence type="ECO:0000313" key="1">
    <source>
        <dbReference type="EMBL" id="ALH79227.1"/>
    </source>
</evidence>
<gene>
    <name evidence="1" type="ORF">AN936_02210</name>
</gene>
<reference evidence="1 2" key="1">
    <citation type="journal article" date="2015" name="Genome Announc.">
        <title>Complete Genome Sequence of Polypropylene Glycol- and Polyethylene Glycol-Degrading Sphingopyxis macrogoltabida Strain EY-1.</title>
        <authorList>
            <person name="Ohtsubo Y."/>
            <person name="Nagata Y."/>
            <person name="Numata M."/>
            <person name="Tsuchikane K."/>
            <person name="Hosoyama A."/>
            <person name="Yamazoe A."/>
            <person name="Tsuda M."/>
            <person name="Fujita N."/>
            <person name="Kawai F."/>
        </authorList>
    </citation>
    <scope>NUCLEOTIDE SEQUENCE [LARGE SCALE GENOMIC DNA]</scope>
    <source>
        <strain evidence="1 2">EY-1</strain>
    </source>
</reference>
<name>A0A0N7GRY7_SPHMC</name>
<proteinExistence type="predicted"/>
<evidence type="ECO:0000313" key="2">
    <source>
        <dbReference type="Proteomes" id="UP000058074"/>
    </source>
</evidence>
<dbReference type="KEGG" id="smag:AN936_02210"/>
<dbReference type="AlphaFoldDB" id="A0A0N7GRY7"/>
<organism evidence="1 2">
    <name type="scientific">Sphingopyxis macrogoltabida</name>
    <name type="common">Sphingomonas macrogoltabidus</name>
    <dbReference type="NCBI Taxonomy" id="33050"/>
    <lineage>
        <taxon>Bacteria</taxon>
        <taxon>Pseudomonadati</taxon>
        <taxon>Pseudomonadota</taxon>
        <taxon>Alphaproteobacteria</taxon>
        <taxon>Sphingomonadales</taxon>
        <taxon>Sphingomonadaceae</taxon>
        <taxon>Sphingopyxis</taxon>
    </lineage>
</organism>
<dbReference type="RefSeq" id="WP_054586715.1">
    <property type="nucleotide sequence ID" value="NZ_CP012700.1"/>
</dbReference>
<dbReference type="PATRIC" id="fig|33050.5.peg.462"/>
<dbReference type="OrthoDB" id="7506225at2"/>
<protein>
    <submittedName>
        <fullName evidence="1">Uncharacterized protein</fullName>
    </submittedName>
</protein>
<dbReference type="EMBL" id="CP012700">
    <property type="protein sequence ID" value="ALH79227.1"/>
    <property type="molecule type" value="Genomic_DNA"/>
</dbReference>
<sequence length="109" mass="12751">MGGWTKEGQPRATHIFEAAAWFRAIKPVCRCGHSATFNPYGIWWRFQCKMWDDDLGKAREKFWCVRCGARTGKRVRPVRIELVDPGPDDIALPMPDEREWKRALSRFRA</sequence>